<keyword evidence="6" id="KW-0378">Hydrolase</keyword>
<comment type="subcellular location">
    <subcellularLocation>
        <location evidence="1">Membrane</location>
        <topology evidence="1">Multi-pass membrane protein</topology>
    </subcellularLocation>
</comment>
<dbReference type="Gene3D" id="2.40.10.10">
    <property type="entry name" value="Trypsin-like serine proteases"/>
    <property type="match status" value="2"/>
</dbReference>
<gene>
    <name evidence="6" type="ORF">ACEZDJ_25175</name>
</gene>
<feature type="transmembrane region" description="Helical" evidence="5">
    <location>
        <begin position="102"/>
        <end position="123"/>
    </location>
</feature>
<keyword evidence="4 5" id="KW-0472">Membrane</keyword>
<feature type="transmembrane region" description="Helical" evidence="5">
    <location>
        <begin position="60"/>
        <end position="82"/>
    </location>
</feature>
<feature type="transmembrane region" description="Helical" evidence="5">
    <location>
        <begin position="26"/>
        <end position="48"/>
    </location>
</feature>
<dbReference type="SUPFAM" id="SSF50494">
    <property type="entry name" value="Trypsin-like serine proteases"/>
    <property type="match status" value="1"/>
</dbReference>
<dbReference type="RefSeq" id="WP_030253900.1">
    <property type="nucleotide sequence ID" value="NZ_JBHEZZ010000015.1"/>
</dbReference>
<dbReference type="Proteomes" id="UP001592528">
    <property type="component" value="Unassembled WGS sequence"/>
</dbReference>
<dbReference type="EMBL" id="JBHEZZ010000015">
    <property type="protein sequence ID" value="MFC1404593.1"/>
    <property type="molecule type" value="Genomic_DNA"/>
</dbReference>
<evidence type="ECO:0000256" key="4">
    <source>
        <dbReference type="ARBA" id="ARBA00023136"/>
    </source>
</evidence>
<evidence type="ECO:0000313" key="6">
    <source>
        <dbReference type="EMBL" id="MFC1404593.1"/>
    </source>
</evidence>
<proteinExistence type="predicted"/>
<evidence type="ECO:0000256" key="5">
    <source>
        <dbReference type="SAM" id="Phobius"/>
    </source>
</evidence>
<keyword evidence="2 5" id="KW-0812">Transmembrane</keyword>
<evidence type="ECO:0000256" key="1">
    <source>
        <dbReference type="ARBA" id="ARBA00004141"/>
    </source>
</evidence>
<evidence type="ECO:0000313" key="7">
    <source>
        <dbReference type="Proteomes" id="UP001592528"/>
    </source>
</evidence>
<keyword evidence="6" id="KW-0645">Protease</keyword>
<dbReference type="InterPro" id="IPR043504">
    <property type="entry name" value="Peptidase_S1_PA_chymotrypsin"/>
</dbReference>
<dbReference type="PANTHER" id="PTHR43019:SF23">
    <property type="entry name" value="PROTEASE DO-LIKE 5, CHLOROPLASTIC"/>
    <property type="match status" value="1"/>
</dbReference>
<keyword evidence="3 5" id="KW-1133">Transmembrane helix</keyword>
<dbReference type="Pfam" id="PF13365">
    <property type="entry name" value="Trypsin_2"/>
    <property type="match status" value="1"/>
</dbReference>
<reference evidence="6 7" key="1">
    <citation type="submission" date="2024-09" db="EMBL/GenBank/DDBJ databases">
        <authorList>
            <person name="Lee S.D."/>
        </authorList>
    </citation>
    <scope>NUCLEOTIDE SEQUENCE [LARGE SCALE GENOMIC DNA]</scope>
    <source>
        <strain evidence="6 7">N1-5</strain>
    </source>
</reference>
<dbReference type="InterPro" id="IPR047680">
    <property type="entry name" value="MarP-like"/>
</dbReference>
<protein>
    <submittedName>
        <fullName evidence="6">MarP family serine protease</fullName>
        <ecNumber evidence="6">3.4.21.-</ecNumber>
    </submittedName>
</protein>
<dbReference type="EC" id="3.4.21.-" evidence="6"/>
<dbReference type="GO" id="GO:0008233">
    <property type="term" value="F:peptidase activity"/>
    <property type="evidence" value="ECO:0007669"/>
    <property type="project" value="UniProtKB-KW"/>
</dbReference>
<accession>A0ABV6UT19</accession>
<dbReference type="Pfam" id="PF02674">
    <property type="entry name" value="Colicin_V"/>
    <property type="match status" value="1"/>
</dbReference>
<name>A0ABV6UT19_9ACTN</name>
<organism evidence="6 7">
    <name type="scientific">Streptacidiphilus cavernicola</name>
    <dbReference type="NCBI Taxonomy" id="3342716"/>
    <lineage>
        <taxon>Bacteria</taxon>
        <taxon>Bacillati</taxon>
        <taxon>Actinomycetota</taxon>
        <taxon>Actinomycetes</taxon>
        <taxon>Kitasatosporales</taxon>
        <taxon>Streptomycetaceae</taxon>
        <taxon>Streptacidiphilus</taxon>
    </lineage>
</organism>
<keyword evidence="7" id="KW-1185">Reference proteome</keyword>
<dbReference type="InterPro" id="IPR009003">
    <property type="entry name" value="Peptidase_S1_PA"/>
</dbReference>
<dbReference type="PANTHER" id="PTHR43019">
    <property type="entry name" value="SERINE ENDOPROTEASE DEGS"/>
    <property type="match status" value="1"/>
</dbReference>
<evidence type="ECO:0000256" key="3">
    <source>
        <dbReference type="ARBA" id="ARBA00022989"/>
    </source>
</evidence>
<comment type="caution">
    <text evidence="6">The sequence shown here is derived from an EMBL/GenBank/DDBJ whole genome shotgun (WGS) entry which is preliminary data.</text>
</comment>
<sequence>MNVLDILLVAAAVGFAVSGYRQGFVVGALSLVGFLGGGLIAVQLLPLLLNHLSPGTMSSVIAVVVVIVFASVGQAFTTHWGWKLRGPIDRSRARIWDAAGGAIVNVVSMLLVAWLIGTALAGTSLPTIAHEVRTSKVLGDVQKALPADAPEWFSDFTSVLARNGFPQVFNPFQSEPITDVPAPDPALASSDAVVQAHKSIVKVVGTAPSCGKVIEGSGFVYAPQRVMTNAHVVGGVSAPTVNLGGRIYAAKVVLYDWKRDIAVLDVPGLNATPLVFAGDAKTSADAIVAGFPENGPFNVQAARIRGRLQASGPDIYHRGTVSRDVYSLRSTVRQGNSGGPLLNPDGDVYGVVFAKSLDDAQTGYALTAAEVRSDAEQGANATQKVDSESCAL</sequence>
<dbReference type="NCBIfam" id="NF033740">
    <property type="entry name" value="MarP_fam_protase"/>
    <property type="match status" value="1"/>
</dbReference>
<dbReference type="InterPro" id="IPR001940">
    <property type="entry name" value="Peptidase_S1C"/>
</dbReference>
<evidence type="ECO:0000256" key="2">
    <source>
        <dbReference type="ARBA" id="ARBA00022692"/>
    </source>
</evidence>
<dbReference type="GO" id="GO:0006508">
    <property type="term" value="P:proteolysis"/>
    <property type="evidence" value="ECO:0007669"/>
    <property type="project" value="UniProtKB-KW"/>
</dbReference>
<dbReference type="InterPro" id="IPR003825">
    <property type="entry name" value="Colicin-V_CvpA"/>
</dbReference>
<dbReference type="PRINTS" id="PR00834">
    <property type="entry name" value="PROTEASES2C"/>
</dbReference>